<accession>A0ABU8YZC8</accession>
<comment type="caution">
    <text evidence="1">The sequence shown here is derived from an EMBL/GenBank/DDBJ whole genome shotgun (WGS) entry which is preliminary data.</text>
</comment>
<organism evidence="1 2">
    <name type="scientific">Microcoleus anatoxicus PTRS2</name>
    <dbReference type="NCBI Taxonomy" id="2705321"/>
    <lineage>
        <taxon>Bacteria</taxon>
        <taxon>Bacillati</taxon>
        <taxon>Cyanobacteriota</taxon>
        <taxon>Cyanophyceae</taxon>
        <taxon>Oscillatoriophycideae</taxon>
        <taxon>Oscillatoriales</taxon>
        <taxon>Microcoleaceae</taxon>
        <taxon>Microcoleus</taxon>
        <taxon>Microcoleus anatoxicus</taxon>
    </lineage>
</organism>
<dbReference type="InterPro" id="IPR011335">
    <property type="entry name" value="Restrct_endonuc-II-like"/>
</dbReference>
<dbReference type="Proteomes" id="UP001384579">
    <property type="component" value="Unassembled WGS sequence"/>
</dbReference>
<evidence type="ECO:0000313" key="1">
    <source>
        <dbReference type="EMBL" id="MEK0189711.1"/>
    </source>
</evidence>
<reference evidence="1 2" key="1">
    <citation type="journal article" date="2020" name="Harmful Algae">
        <title>Molecular and morphological characterization of a novel dihydroanatoxin-a producing Microcoleus species (cyanobacteria) from the Russian River, California, USA.</title>
        <authorList>
            <person name="Conklin K.Y."/>
            <person name="Stancheva R."/>
            <person name="Otten T.G."/>
            <person name="Fadness R."/>
            <person name="Boyer G.L."/>
            <person name="Read B."/>
            <person name="Zhang X."/>
            <person name="Sheath R.G."/>
        </authorList>
    </citation>
    <scope>NUCLEOTIDE SEQUENCE [LARGE SCALE GENOMIC DNA]</scope>
    <source>
        <strain evidence="1 2">PTRS2</strain>
    </source>
</reference>
<dbReference type="EMBL" id="JBBLXS010001542">
    <property type="protein sequence ID" value="MEK0189711.1"/>
    <property type="molecule type" value="Genomic_DNA"/>
</dbReference>
<dbReference type="InterPro" id="IPR012296">
    <property type="entry name" value="Nuclease_put_TT1808"/>
</dbReference>
<keyword evidence="1" id="KW-0255">Endonuclease</keyword>
<protein>
    <submittedName>
        <fullName evidence="1">Uma2 family endonuclease</fullName>
    </submittedName>
</protein>
<proteinExistence type="predicted"/>
<dbReference type="Gene3D" id="3.90.1570.10">
    <property type="entry name" value="tt1808, chain A"/>
    <property type="match status" value="1"/>
</dbReference>
<dbReference type="GO" id="GO:0004519">
    <property type="term" value="F:endonuclease activity"/>
    <property type="evidence" value="ECO:0007669"/>
    <property type="project" value="UniProtKB-KW"/>
</dbReference>
<sequence length="46" mass="4999">MISIGTKLTLEDFLALPDGDVYYEFVDGQAVPKVSPKIFHSSLQGA</sequence>
<dbReference type="SUPFAM" id="SSF52980">
    <property type="entry name" value="Restriction endonuclease-like"/>
    <property type="match status" value="1"/>
</dbReference>
<gene>
    <name evidence="1" type="ORF">WMG39_33430</name>
</gene>
<feature type="non-terminal residue" evidence="1">
    <location>
        <position position="46"/>
    </location>
</feature>
<keyword evidence="1" id="KW-0540">Nuclease</keyword>
<name>A0ABU8YZC8_9CYAN</name>
<keyword evidence="2" id="KW-1185">Reference proteome</keyword>
<evidence type="ECO:0000313" key="2">
    <source>
        <dbReference type="Proteomes" id="UP001384579"/>
    </source>
</evidence>
<keyword evidence="1" id="KW-0378">Hydrolase</keyword>